<sequence length="91" mass="10778">MSKKNCCSDTLSKDNECIIEFKPCEMIKNVNINVEPEEDECCCNFHEEVDDRFIMALVCTIIKQLDFRCEKHSHKHKHKHRYSSSSKHHHS</sequence>
<dbReference type="PATRIC" id="fig|536227.13.peg.3664"/>
<dbReference type="Proteomes" id="UP000004198">
    <property type="component" value="Unassembled WGS sequence"/>
</dbReference>
<accession>C6PW11</accession>
<comment type="caution">
    <text evidence="1">The sequence shown here is derived from an EMBL/GenBank/DDBJ whole genome shotgun (WGS) entry which is preliminary data.</text>
</comment>
<proteinExistence type="predicted"/>
<keyword evidence="2" id="KW-1185">Reference proteome</keyword>
<evidence type="ECO:0000313" key="1">
    <source>
        <dbReference type="EMBL" id="EET86558.1"/>
    </source>
</evidence>
<reference evidence="1 2" key="1">
    <citation type="submission" date="2009-06" db="EMBL/GenBank/DDBJ databases">
        <title>The draft genome of Clostridium carboxidivorans P7.</title>
        <authorList>
            <consortium name="US DOE Joint Genome Institute (JGI-PGF)"/>
            <person name="Lucas S."/>
            <person name="Copeland A."/>
            <person name="Lapidus A."/>
            <person name="Glavina del Rio T."/>
            <person name="Tice H."/>
            <person name="Bruce D."/>
            <person name="Goodwin L."/>
            <person name="Pitluck S."/>
            <person name="Larimer F."/>
            <person name="Land M.L."/>
            <person name="Hauser L."/>
            <person name="Hemme C.L."/>
        </authorList>
    </citation>
    <scope>NUCLEOTIDE SEQUENCE [LARGE SCALE GENOMIC DNA]</scope>
    <source>
        <strain evidence="1 2">P7</strain>
    </source>
</reference>
<dbReference type="STRING" id="536227.Ccar_17405"/>
<dbReference type="RefSeq" id="WP_007061863.1">
    <property type="nucleotide sequence ID" value="NZ_ACVI01000050.1"/>
</dbReference>
<gene>
    <name evidence="1" type="ORF">CcarbDRAFT_2978</name>
</gene>
<dbReference type="EMBL" id="ACVI01000050">
    <property type="protein sequence ID" value="EET86558.1"/>
    <property type="molecule type" value="Genomic_DNA"/>
</dbReference>
<protein>
    <submittedName>
        <fullName evidence="1">Uncharacterized protein</fullName>
    </submittedName>
</protein>
<dbReference type="AlphaFoldDB" id="C6PW11"/>
<organism evidence="1 2">
    <name type="scientific">Clostridium carboxidivorans P7</name>
    <dbReference type="NCBI Taxonomy" id="536227"/>
    <lineage>
        <taxon>Bacteria</taxon>
        <taxon>Bacillati</taxon>
        <taxon>Bacillota</taxon>
        <taxon>Clostridia</taxon>
        <taxon>Eubacteriales</taxon>
        <taxon>Clostridiaceae</taxon>
        <taxon>Clostridium</taxon>
    </lineage>
</organism>
<name>C6PW11_9CLOT</name>
<dbReference type="KEGG" id="cck:Ccar_17405"/>
<evidence type="ECO:0000313" key="2">
    <source>
        <dbReference type="Proteomes" id="UP000004198"/>
    </source>
</evidence>